<accession>A0A1E8QB54</accession>
<protein>
    <submittedName>
        <fullName evidence="1">Uncharacterized protein</fullName>
    </submittedName>
</protein>
<name>A0A1E8QB54_9MYCO</name>
<reference evidence="1 2" key="1">
    <citation type="submission" date="2016-09" db="EMBL/GenBank/DDBJ databases">
        <title>genome sequence of Mycobacterium sp. 739 SCH.</title>
        <authorList>
            <person name="Greninger A.L."/>
            <person name="Qin X."/>
            <person name="Jerome K."/>
            <person name="Vora S."/>
            <person name="Quinn K."/>
        </authorList>
    </citation>
    <scope>NUCLEOTIDE SEQUENCE [LARGE SCALE GENOMIC DNA]</scope>
    <source>
        <strain evidence="1 2">SCH</strain>
    </source>
</reference>
<dbReference type="OrthoDB" id="4735704at2"/>
<organism evidence="1 2">
    <name type="scientific">Mycolicibacterium grossiae</name>
    <dbReference type="NCBI Taxonomy" id="1552759"/>
    <lineage>
        <taxon>Bacteria</taxon>
        <taxon>Bacillati</taxon>
        <taxon>Actinomycetota</taxon>
        <taxon>Actinomycetes</taxon>
        <taxon>Mycobacteriales</taxon>
        <taxon>Mycobacteriaceae</taxon>
        <taxon>Mycolicibacterium</taxon>
    </lineage>
</organism>
<proteinExistence type="predicted"/>
<dbReference type="Proteomes" id="UP000178953">
    <property type="component" value="Unassembled WGS sequence"/>
</dbReference>
<comment type="caution">
    <text evidence="1">The sequence shown here is derived from an EMBL/GenBank/DDBJ whole genome shotgun (WGS) entry which is preliminary data.</text>
</comment>
<dbReference type="AlphaFoldDB" id="A0A1E8QB54"/>
<evidence type="ECO:0000313" key="2">
    <source>
        <dbReference type="Proteomes" id="UP000178953"/>
    </source>
</evidence>
<gene>
    <name evidence="1" type="ORF">BEL07_03170</name>
</gene>
<evidence type="ECO:0000313" key="1">
    <source>
        <dbReference type="EMBL" id="OFJ55189.1"/>
    </source>
</evidence>
<sequence length="108" mass="11958">MTVEPHCAVDLDAPNVPLPPGAEASPAAWWDYDYEYRVIYTPDLETAASRVYGSAVQRPDGSIAGQEDPPRVYLSDEAPDSVGMSLEEARTFARQILTTVEMIEGWQR</sequence>
<keyword evidence="2" id="KW-1185">Reference proteome</keyword>
<dbReference type="RefSeq" id="WP_070351664.1">
    <property type="nucleotide sequence ID" value="NZ_CP043474.1"/>
</dbReference>
<dbReference type="EMBL" id="MCHX01000005">
    <property type="protein sequence ID" value="OFJ55189.1"/>
    <property type="molecule type" value="Genomic_DNA"/>
</dbReference>